<dbReference type="InterPro" id="IPR039329">
    <property type="entry name" value="SIAE"/>
</dbReference>
<dbReference type="Pfam" id="PF03629">
    <property type="entry name" value="SASA"/>
    <property type="match status" value="2"/>
</dbReference>
<dbReference type="OrthoDB" id="9795554at2"/>
<dbReference type="PANTHER" id="PTHR22901:SF0">
    <property type="entry name" value="SIALATE O-ACETYLESTERASE"/>
    <property type="match status" value="1"/>
</dbReference>
<feature type="compositionally biased region" description="Basic residues" evidence="2">
    <location>
        <begin position="260"/>
        <end position="272"/>
    </location>
</feature>
<dbReference type="PANTHER" id="PTHR22901">
    <property type="entry name" value="SIALATE O-ACETYLESTERASE"/>
    <property type="match status" value="1"/>
</dbReference>
<keyword evidence="6" id="KW-1185">Reference proteome</keyword>
<feature type="region of interest" description="Disordered" evidence="2">
    <location>
        <begin position="260"/>
        <end position="281"/>
    </location>
</feature>
<keyword evidence="1" id="KW-0378">Hydrolase</keyword>
<dbReference type="RefSeq" id="WP_145225860.1">
    <property type="nucleotide sequence ID" value="NZ_CP036343.1"/>
</dbReference>
<dbReference type="Proteomes" id="UP000316855">
    <property type="component" value="Chromosome"/>
</dbReference>
<evidence type="ECO:0000313" key="5">
    <source>
        <dbReference type="EMBL" id="QDT90126.1"/>
    </source>
</evidence>
<dbReference type="AlphaFoldDB" id="A0A517VAV3"/>
<feature type="domain" description="Sialate O-acetylesterase" evidence="4">
    <location>
        <begin position="298"/>
        <end position="376"/>
    </location>
</feature>
<dbReference type="InterPro" id="IPR005181">
    <property type="entry name" value="SASA"/>
</dbReference>
<keyword evidence="3" id="KW-0732">Signal</keyword>
<sequence precursor="true">MNCTSLRRLAAVLLMLITVNALNVNLAQAEIKLPAIIGDHMVLQQGQKNPLWGWAEPGEKITVTVDGQSHSTTADNNGKWKVTLEPLKVGGPYEITIKGKDSVTLKDVLSGEVWICSGQSNMAWTVGSSNDADLEIMTANYPKIRLISVPQVGTQEPQDNFNGQWEACTPETVKNFSGVGYFFGRQLYQTLNVPIGLIDNAWGGSSAEAWVNRKRLEDEPAFKEMLEKWEKTEASYNHEQAVAAYNKRLDQWKESVKKAKAAGKAAPRRPRAPRNPLTGNHRPANIYNGVLYPTIGYGIKGAIWYQGESNASRAYQYRKLFPFMIQNWRNEWKQGDFPFYWVQLADFRSEKPDPADSDWAELREAQTMTMDALPNTGEAVILNLGEASDIHPKNKQDVAMRLARWALAKDYGVKVVHQSPRYKSMEVKGNKAILTFDHVGGGLDTFDVTTPIGFTIAGQDKKFVKANAKIVGGNKIEVWSDAVANPAAVRYAWADNPVCNVQNKEGLPVTPFRTDDWPGVTINNH</sequence>
<evidence type="ECO:0000313" key="6">
    <source>
        <dbReference type="Proteomes" id="UP000316855"/>
    </source>
</evidence>
<accession>A0A517VAV3</accession>
<dbReference type="GO" id="GO:0001681">
    <property type="term" value="F:sialate O-acetylesterase activity"/>
    <property type="evidence" value="ECO:0007669"/>
    <property type="project" value="InterPro"/>
</dbReference>
<evidence type="ECO:0000256" key="3">
    <source>
        <dbReference type="SAM" id="SignalP"/>
    </source>
</evidence>
<dbReference type="EMBL" id="CP036343">
    <property type="protein sequence ID" value="QDT90126.1"/>
    <property type="molecule type" value="Genomic_DNA"/>
</dbReference>
<dbReference type="InterPro" id="IPR013783">
    <property type="entry name" value="Ig-like_fold"/>
</dbReference>
<name>A0A517VAV3_9PLAN</name>
<dbReference type="SUPFAM" id="SSF52266">
    <property type="entry name" value="SGNH hydrolase"/>
    <property type="match status" value="1"/>
</dbReference>
<dbReference type="Gene3D" id="3.40.50.1110">
    <property type="entry name" value="SGNH hydrolase"/>
    <property type="match status" value="1"/>
</dbReference>
<dbReference type="InterPro" id="IPR036514">
    <property type="entry name" value="SGNH_hydro_sf"/>
</dbReference>
<dbReference type="Gene3D" id="2.60.40.10">
    <property type="entry name" value="Immunoglobulins"/>
    <property type="match status" value="1"/>
</dbReference>
<feature type="domain" description="Sialate O-acetylesterase" evidence="4">
    <location>
        <begin position="112"/>
        <end position="235"/>
    </location>
</feature>
<dbReference type="GO" id="GO:0005975">
    <property type="term" value="P:carbohydrate metabolic process"/>
    <property type="evidence" value="ECO:0007669"/>
    <property type="project" value="TreeGrafter"/>
</dbReference>
<evidence type="ECO:0000259" key="4">
    <source>
        <dbReference type="Pfam" id="PF03629"/>
    </source>
</evidence>
<feature type="chain" id="PRO_5021944075" description="Sialate O-acetylesterase domain-containing protein" evidence="3">
    <location>
        <begin position="22"/>
        <end position="525"/>
    </location>
</feature>
<reference evidence="5 6" key="1">
    <citation type="submission" date="2019-02" db="EMBL/GenBank/DDBJ databases">
        <title>Deep-cultivation of Planctomycetes and their phenomic and genomic characterization uncovers novel biology.</title>
        <authorList>
            <person name="Wiegand S."/>
            <person name="Jogler M."/>
            <person name="Boedeker C."/>
            <person name="Pinto D."/>
            <person name="Vollmers J."/>
            <person name="Rivas-Marin E."/>
            <person name="Kohn T."/>
            <person name="Peeters S.H."/>
            <person name="Heuer A."/>
            <person name="Rast P."/>
            <person name="Oberbeckmann S."/>
            <person name="Bunk B."/>
            <person name="Jeske O."/>
            <person name="Meyerdierks A."/>
            <person name="Storesund J.E."/>
            <person name="Kallscheuer N."/>
            <person name="Luecker S."/>
            <person name="Lage O.M."/>
            <person name="Pohl T."/>
            <person name="Merkel B.J."/>
            <person name="Hornburger P."/>
            <person name="Mueller R.-W."/>
            <person name="Bruemmer F."/>
            <person name="Labrenz M."/>
            <person name="Spormann A.M."/>
            <person name="Op den Camp H."/>
            <person name="Overmann J."/>
            <person name="Amann R."/>
            <person name="Jetten M.S.M."/>
            <person name="Mascher T."/>
            <person name="Medema M.H."/>
            <person name="Devos D.P."/>
            <person name="Kaster A.-K."/>
            <person name="Ovreas L."/>
            <person name="Rohde M."/>
            <person name="Galperin M.Y."/>
            <person name="Jogler C."/>
        </authorList>
    </citation>
    <scope>NUCLEOTIDE SEQUENCE [LARGE SCALE GENOMIC DNA]</scope>
    <source>
        <strain evidence="5 6">Pan161</strain>
    </source>
</reference>
<gene>
    <name evidence="5" type="ORF">Pan161_17750</name>
</gene>
<proteinExistence type="predicted"/>
<protein>
    <recommendedName>
        <fullName evidence="4">Sialate O-acetylesterase domain-containing protein</fullName>
    </recommendedName>
</protein>
<organism evidence="5 6">
    <name type="scientific">Gimesia algae</name>
    <dbReference type="NCBI Taxonomy" id="2527971"/>
    <lineage>
        <taxon>Bacteria</taxon>
        <taxon>Pseudomonadati</taxon>
        <taxon>Planctomycetota</taxon>
        <taxon>Planctomycetia</taxon>
        <taxon>Planctomycetales</taxon>
        <taxon>Planctomycetaceae</taxon>
        <taxon>Gimesia</taxon>
    </lineage>
</organism>
<feature type="signal peptide" evidence="3">
    <location>
        <begin position="1"/>
        <end position="21"/>
    </location>
</feature>
<dbReference type="KEGG" id="gax:Pan161_17750"/>
<evidence type="ECO:0000256" key="2">
    <source>
        <dbReference type="SAM" id="MobiDB-lite"/>
    </source>
</evidence>
<evidence type="ECO:0000256" key="1">
    <source>
        <dbReference type="ARBA" id="ARBA00022801"/>
    </source>
</evidence>